<evidence type="ECO:0000313" key="1">
    <source>
        <dbReference type="EMBL" id="JAH77442.1"/>
    </source>
</evidence>
<dbReference type="EMBL" id="GBXM01031135">
    <property type="protein sequence ID" value="JAH77442.1"/>
    <property type="molecule type" value="Transcribed_RNA"/>
</dbReference>
<protein>
    <submittedName>
        <fullName evidence="1">Uncharacterized protein</fullName>
    </submittedName>
</protein>
<reference evidence="1" key="2">
    <citation type="journal article" date="2015" name="Fish Shellfish Immunol.">
        <title>Early steps in the European eel (Anguilla anguilla)-Vibrio vulnificus interaction in the gills: Role of the RtxA13 toxin.</title>
        <authorList>
            <person name="Callol A."/>
            <person name="Pajuelo D."/>
            <person name="Ebbesson L."/>
            <person name="Teles M."/>
            <person name="MacKenzie S."/>
            <person name="Amaro C."/>
        </authorList>
    </citation>
    <scope>NUCLEOTIDE SEQUENCE</scope>
</reference>
<proteinExistence type="predicted"/>
<organism evidence="1">
    <name type="scientific">Anguilla anguilla</name>
    <name type="common">European freshwater eel</name>
    <name type="synonym">Muraena anguilla</name>
    <dbReference type="NCBI Taxonomy" id="7936"/>
    <lineage>
        <taxon>Eukaryota</taxon>
        <taxon>Metazoa</taxon>
        <taxon>Chordata</taxon>
        <taxon>Craniata</taxon>
        <taxon>Vertebrata</taxon>
        <taxon>Euteleostomi</taxon>
        <taxon>Actinopterygii</taxon>
        <taxon>Neopterygii</taxon>
        <taxon>Teleostei</taxon>
        <taxon>Anguilliformes</taxon>
        <taxon>Anguillidae</taxon>
        <taxon>Anguilla</taxon>
    </lineage>
</organism>
<accession>A0A0E9VH92</accession>
<reference evidence="1" key="1">
    <citation type="submission" date="2014-11" db="EMBL/GenBank/DDBJ databases">
        <authorList>
            <person name="Amaro Gonzalez C."/>
        </authorList>
    </citation>
    <scope>NUCLEOTIDE SEQUENCE</scope>
</reference>
<dbReference type="AlphaFoldDB" id="A0A0E9VH92"/>
<sequence>MFPFPDRFSRCLSLIPNCCLLAIWQNARHSRAHDKARTTDAMSFNLRSARPTHKMQLNHCFNVEYLQTV</sequence>
<name>A0A0E9VH92_ANGAN</name>